<keyword evidence="2" id="KW-1185">Reference proteome</keyword>
<reference evidence="1" key="1">
    <citation type="submission" date="2021-06" db="EMBL/GenBank/DDBJ databases">
        <title>Complete genome sequence of Erwinia phage pEa_SNUABM_7.</title>
        <authorList>
            <person name="Kim S.G."/>
            <person name="Park S.C."/>
        </authorList>
    </citation>
    <scope>NUCLEOTIDE SEQUENCE</scope>
</reference>
<proteinExistence type="predicted"/>
<accession>A0AAE7WT88</accession>
<dbReference type="EMBL" id="MZ475896">
    <property type="protein sequence ID" value="QYW04745.1"/>
    <property type="molecule type" value="Genomic_DNA"/>
</dbReference>
<sequence>MTSNLSDIKFGSPLPDMAQKLGEEIIKGRIAIPNTLWDLHIQSNVQLRPMTELDMALTNTLNGSWTYVPKYLGPARAMRQAYSLGRTVTSDEPRAGYELLLNQMTRQAEQQFFYKPLGVLRDHLLIDGKIRMPKRWHVEIGPKFALTVASSSFELFLNQVDHQEMLRTVYDMLSSALDNNDPANASHVVCSDSSRGPTDVHVLNTQATPPAGSVNMTNIFRFLLHPIGHDLTQDRLQDYLESVNN</sequence>
<protein>
    <submittedName>
        <fullName evidence="1">Uncharacterized protein</fullName>
    </submittedName>
</protein>
<name>A0AAE7WT88_9CAUD</name>
<evidence type="ECO:0000313" key="2">
    <source>
        <dbReference type="Proteomes" id="UP000827609"/>
    </source>
</evidence>
<evidence type="ECO:0000313" key="1">
    <source>
        <dbReference type="EMBL" id="QYW04745.1"/>
    </source>
</evidence>
<dbReference type="Proteomes" id="UP000827609">
    <property type="component" value="Segment"/>
</dbReference>
<organism evidence="1 2">
    <name type="scientific">Erwinia phage pEa_SNUABM_7</name>
    <dbReference type="NCBI Taxonomy" id="2866695"/>
    <lineage>
        <taxon>Viruses</taxon>
        <taxon>Duplodnaviria</taxon>
        <taxon>Heunggongvirae</taxon>
        <taxon>Uroviricota</taxon>
        <taxon>Caudoviricetes</taxon>
        <taxon>Snuvirus</taxon>
        <taxon>Snuvirus SNUABM7</taxon>
    </lineage>
</organism>
<gene>
    <name evidence="1" type="ORF">pEaSNUABM7_00077</name>
</gene>